<evidence type="ECO:0000256" key="3">
    <source>
        <dbReference type="ARBA" id="ARBA00023038"/>
    </source>
</evidence>
<dbReference type="PANTHER" id="PTHR47020:SF1">
    <property type="entry name" value="HILLARIN"/>
    <property type="match status" value="1"/>
</dbReference>
<feature type="coiled-coil region" evidence="5">
    <location>
        <begin position="196"/>
        <end position="242"/>
    </location>
</feature>
<protein>
    <submittedName>
        <fullName evidence="8">Hillarinhillarin-like</fullName>
    </submittedName>
</protein>
<name>A0AA36B591_OCTVU</name>
<evidence type="ECO:0000256" key="5">
    <source>
        <dbReference type="SAM" id="Coils"/>
    </source>
</evidence>
<feature type="domain" description="LIM zinc-binding" evidence="7">
    <location>
        <begin position="30"/>
        <end position="96"/>
    </location>
</feature>
<sequence>MSIEDDKNGQVERRFQNLSHIFHPIIQERSICFRCDNIVYQYERAGPVHDVIFHKQCFRCFSCGHHLTPKNCWSNQFDPEDKEIYCISHYPRVGAAHVTKEAVGIRQAIAAQNDIKVLTGTSDQVRLPKDTDAPLLDNEAVHIKHALSKKNKQRNSDKHKANIDGNALHIKGAVEAQQLQRRYNRKQDKHHYPPYIIRKREELFDLQKKLEQQLQKEEDELLKSFQEQGKQENEKLTQQIEEEWETKLHELTKKYSYKKKKKVEDGEIKAMTIQFENQKKDLAKTMTLKRERKKQHLTIRLREIAQEQTSTMVKRQSAQMLKLFSEMKSELCTELKSELLKGKTEQVNVSDADISNMELDKEDSERIDQVINEFVKLPVSSEPPSPHPPSSRKSEIYTDPSVFRDLDDHVIKISETNQGTYTDLIRLLTEQLQSDLEKARAIYRWITVMDLNVMQFDDIVDNDTPLGILRGIKYGTETYHVLFMRLSSYAGLQCVEIKGHSKSVGYEPGMKILPENFQNTWNAIYIDGDWRLVQCNWGARHLVLNKDKMQEKNNRDHIRYQYDEHYFLTDPDEFIQEFYPYDQEWQLLQKPISLENFEAMPFVRSIFFHHHMKFEKAYQSVLYTNNKGGVDLKIRVPEDLEDSLLFFYQLRSADKEKQNTLHKNINFQDYVFQTMHDNVAIFNIHVPTTGAYYIEIFANKIEDDKKFPNHFSVSSPVRLKCTCKFKVVCEEITGKMLPLPQCASGEWGPKKAMRHFGIKQIYPEDMELTDKENLKGGLLNVYNCAELLFEVPYPLKPVVKLRMNRVADSFLEKYVSVDIKGTKMVASFTLPNSGQYGLDVFTHTTSSTDGSQVAHICKYLINCSGVDIPVTIPYIEKSDTESTTPIPKEKSWGPTDNFSNFQIQTVSHPEPHINVNSSPLQIKLSCLKDTEFACNLTKERNVECPDTVVIKKNDSSTSVKLVVSLPEKNTYMLSIYAKNNQKDNTGFMNVYNYIIHYTDDNFGTLSQSSTLSSNGKSEKSQLKRFFSKKIK</sequence>
<keyword evidence="1 4" id="KW-0479">Metal-binding</keyword>
<dbReference type="PROSITE" id="PS00478">
    <property type="entry name" value="LIM_DOMAIN_1"/>
    <property type="match status" value="1"/>
</dbReference>
<reference evidence="8" key="1">
    <citation type="submission" date="2023-08" db="EMBL/GenBank/DDBJ databases">
        <authorList>
            <person name="Alioto T."/>
            <person name="Alioto T."/>
            <person name="Gomez Garrido J."/>
        </authorList>
    </citation>
    <scope>NUCLEOTIDE SEQUENCE</scope>
</reference>
<dbReference type="GO" id="GO:0046872">
    <property type="term" value="F:metal ion binding"/>
    <property type="evidence" value="ECO:0007669"/>
    <property type="project" value="UniProtKB-KW"/>
</dbReference>
<evidence type="ECO:0000256" key="2">
    <source>
        <dbReference type="ARBA" id="ARBA00022833"/>
    </source>
</evidence>
<organism evidence="8 9">
    <name type="scientific">Octopus vulgaris</name>
    <name type="common">Common octopus</name>
    <dbReference type="NCBI Taxonomy" id="6645"/>
    <lineage>
        <taxon>Eukaryota</taxon>
        <taxon>Metazoa</taxon>
        <taxon>Spiralia</taxon>
        <taxon>Lophotrochozoa</taxon>
        <taxon>Mollusca</taxon>
        <taxon>Cephalopoda</taxon>
        <taxon>Coleoidea</taxon>
        <taxon>Octopodiformes</taxon>
        <taxon>Octopoda</taxon>
        <taxon>Incirrata</taxon>
        <taxon>Octopodidae</taxon>
        <taxon>Octopus</taxon>
    </lineage>
</organism>
<evidence type="ECO:0000256" key="1">
    <source>
        <dbReference type="ARBA" id="ARBA00022723"/>
    </source>
</evidence>
<feature type="region of interest" description="Disordered" evidence="6">
    <location>
        <begin position="378"/>
        <end position="398"/>
    </location>
</feature>
<evidence type="ECO:0000313" key="8">
    <source>
        <dbReference type="EMBL" id="CAI9727197.1"/>
    </source>
</evidence>
<evidence type="ECO:0000256" key="6">
    <source>
        <dbReference type="SAM" id="MobiDB-lite"/>
    </source>
</evidence>
<keyword evidence="9" id="KW-1185">Reference proteome</keyword>
<evidence type="ECO:0000259" key="7">
    <source>
        <dbReference type="PROSITE" id="PS50023"/>
    </source>
</evidence>
<dbReference type="Proteomes" id="UP001162480">
    <property type="component" value="Chromosome 8"/>
</dbReference>
<dbReference type="InterPro" id="IPR056564">
    <property type="entry name" value="Ig-like_KY"/>
</dbReference>
<dbReference type="SMART" id="SM00132">
    <property type="entry name" value="LIM"/>
    <property type="match status" value="1"/>
</dbReference>
<dbReference type="Gene3D" id="2.10.110.10">
    <property type="entry name" value="Cysteine Rich Protein"/>
    <property type="match status" value="1"/>
</dbReference>
<dbReference type="PROSITE" id="PS50023">
    <property type="entry name" value="LIM_DOMAIN_2"/>
    <property type="match status" value="1"/>
</dbReference>
<evidence type="ECO:0000313" key="9">
    <source>
        <dbReference type="Proteomes" id="UP001162480"/>
    </source>
</evidence>
<accession>A0AA36B591</accession>
<keyword evidence="3 4" id="KW-0440">LIM domain</keyword>
<dbReference type="AlphaFoldDB" id="A0AA36B591"/>
<proteinExistence type="predicted"/>
<dbReference type="InterPro" id="IPR001781">
    <property type="entry name" value="Znf_LIM"/>
</dbReference>
<dbReference type="Pfam" id="PF23265">
    <property type="entry name" value="Ig-like_KY"/>
    <property type="match status" value="3"/>
</dbReference>
<dbReference type="PANTHER" id="PTHR47020">
    <property type="entry name" value="HILLARIN"/>
    <property type="match status" value="1"/>
</dbReference>
<dbReference type="Pfam" id="PF00412">
    <property type="entry name" value="LIM"/>
    <property type="match status" value="1"/>
</dbReference>
<dbReference type="InterPro" id="IPR053041">
    <property type="entry name" value="Transglut-like_Superfamily_Mod"/>
</dbReference>
<keyword evidence="2 4" id="KW-0862">Zinc</keyword>
<dbReference type="EMBL" id="OX597821">
    <property type="protein sequence ID" value="CAI9727197.1"/>
    <property type="molecule type" value="Genomic_DNA"/>
</dbReference>
<gene>
    <name evidence="8" type="ORF">OCTVUL_1B009241</name>
</gene>
<evidence type="ECO:0000256" key="4">
    <source>
        <dbReference type="PROSITE-ProRule" id="PRU00125"/>
    </source>
</evidence>
<keyword evidence="5" id="KW-0175">Coiled coil</keyword>